<dbReference type="Proteomes" id="UP000004778">
    <property type="component" value="Unassembled WGS sequence"/>
</dbReference>
<evidence type="ECO:0000313" key="1">
    <source>
        <dbReference type="EMBL" id="EEH66313.1"/>
    </source>
</evidence>
<accession>C0W4P0</accession>
<organism evidence="1 2">
    <name type="scientific">Actinomyces urogenitalis DSM 15434</name>
    <dbReference type="NCBI Taxonomy" id="525246"/>
    <lineage>
        <taxon>Bacteria</taxon>
        <taxon>Bacillati</taxon>
        <taxon>Actinomycetota</taxon>
        <taxon>Actinomycetes</taxon>
        <taxon>Actinomycetales</taxon>
        <taxon>Actinomycetaceae</taxon>
        <taxon>Actinomyces</taxon>
    </lineage>
</organism>
<dbReference type="EMBL" id="ACFH01000053">
    <property type="protein sequence ID" value="EEH66313.1"/>
    <property type="molecule type" value="Genomic_DNA"/>
</dbReference>
<reference evidence="1 2" key="1">
    <citation type="submission" date="2009-01" db="EMBL/GenBank/DDBJ databases">
        <authorList>
            <person name="Qin X."/>
            <person name="Bachman B."/>
            <person name="Battles P."/>
            <person name="Bell A."/>
            <person name="Bess C."/>
            <person name="Bickham C."/>
            <person name="Chaboub L."/>
            <person name="Chen D."/>
            <person name="Coyle M."/>
            <person name="Deiros D.R."/>
            <person name="Dinh H."/>
            <person name="Forbes L."/>
            <person name="Fowler G."/>
            <person name="Francisco L."/>
            <person name="Fu Q."/>
            <person name="Gubbala S."/>
            <person name="Hale W."/>
            <person name="Han Y."/>
            <person name="Hemphill L."/>
            <person name="Highlander S.K."/>
            <person name="Hirani K."/>
            <person name="Hogues M."/>
            <person name="Jackson L."/>
            <person name="Jakkamsetti A."/>
            <person name="Javaid M."/>
            <person name="Jiang H."/>
            <person name="Korchina V."/>
            <person name="Kovar C."/>
            <person name="Lara F."/>
            <person name="Lee S."/>
            <person name="Mata R."/>
            <person name="Mathew T."/>
            <person name="Moen C."/>
            <person name="Morales K."/>
            <person name="Munidasa M."/>
            <person name="Nazareth L."/>
            <person name="Ngo R."/>
            <person name="Nguyen L."/>
            <person name="Okwuonu G."/>
            <person name="Ongeri F."/>
            <person name="Patil S."/>
            <person name="Petrosino J."/>
            <person name="Pham C."/>
            <person name="Pham P."/>
            <person name="Pu L.-L."/>
            <person name="Puazo M."/>
            <person name="Raj R."/>
            <person name="Reid J."/>
            <person name="Rouhana J."/>
            <person name="Saada N."/>
            <person name="Shang Y."/>
            <person name="Simmons D."/>
            <person name="Thornton R."/>
            <person name="Warren J."/>
            <person name="Weissenberger G."/>
            <person name="Zhang J."/>
            <person name="Zhang L."/>
            <person name="Zhou C."/>
            <person name="Zhu D."/>
            <person name="Muzny D."/>
            <person name="Worley K."/>
            <person name="Gibbs R."/>
        </authorList>
    </citation>
    <scope>NUCLEOTIDE SEQUENCE [LARGE SCALE GENOMIC DNA]</scope>
    <source>
        <strain evidence="1 2">DSM 15434</strain>
    </source>
</reference>
<sequence length="40" mass="4744">MSLRWSDQWSEVRHFQVIELRSVWKSASLTSAAPERLRTV</sequence>
<name>C0W4P0_9ACTO</name>
<protein>
    <submittedName>
        <fullName evidence="1">Uncharacterized protein</fullName>
    </submittedName>
</protein>
<dbReference type="HOGENOM" id="CLU_3283629_0_0_11"/>
<gene>
    <name evidence="1" type="ORF">HMPREF0058_0787</name>
</gene>
<proteinExistence type="predicted"/>
<keyword evidence="2" id="KW-1185">Reference proteome</keyword>
<comment type="caution">
    <text evidence="1">The sequence shown here is derived from an EMBL/GenBank/DDBJ whole genome shotgun (WGS) entry which is preliminary data.</text>
</comment>
<evidence type="ECO:0000313" key="2">
    <source>
        <dbReference type="Proteomes" id="UP000004778"/>
    </source>
</evidence>
<dbReference type="AlphaFoldDB" id="C0W4P0"/>